<keyword evidence="1 3" id="KW-0807">Transducer</keyword>
<dbReference type="Gene3D" id="3.30.450.20">
    <property type="entry name" value="PAS domain"/>
    <property type="match status" value="1"/>
</dbReference>
<evidence type="ECO:0000259" key="5">
    <source>
        <dbReference type="PROSITE" id="PS50112"/>
    </source>
</evidence>
<dbReference type="CDD" id="cd00130">
    <property type="entry name" value="PAS"/>
    <property type="match status" value="1"/>
</dbReference>
<evidence type="ECO:0000256" key="2">
    <source>
        <dbReference type="ARBA" id="ARBA00029447"/>
    </source>
</evidence>
<feature type="domain" description="PAC" evidence="6">
    <location>
        <begin position="88"/>
        <end position="140"/>
    </location>
</feature>
<dbReference type="EMBL" id="JAXCLW010000015">
    <property type="protein sequence ID" value="MDY0885872.1"/>
    <property type="molecule type" value="Genomic_DNA"/>
</dbReference>
<feature type="domain" description="PAS" evidence="5">
    <location>
        <begin position="31"/>
        <end position="85"/>
    </location>
</feature>
<dbReference type="InterPro" id="IPR000700">
    <property type="entry name" value="PAS-assoc_C"/>
</dbReference>
<dbReference type="PANTHER" id="PTHR32089:SF112">
    <property type="entry name" value="LYSOZYME-LIKE PROTEIN-RELATED"/>
    <property type="match status" value="1"/>
</dbReference>
<dbReference type="SUPFAM" id="SSF58104">
    <property type="entry name" value="Methyl-accepting chemotaxis protein (MCP) signaling domain"/>
    <property type="match status" value="1"/>
</dbReference>
<dbReference type="RefSeq" id="WP_320510943.1">
    <property type="nucleotide sequence ID" value="NZ_JAXCLW010000015.1"/>
</dbReference>
<feature type="domain" description="Methyl-accepting transducer" evidence="4">
    <location>
        <begin position="136"/>
        <end position="215"/>
    </location>
</feature>
<dbReference type="InterPro" id="IPR004089">
    <property type="entry name" value="MCPsignal_dom"/>
</dbReference>
<accession>A0ABU5EHS1</accession>
<dbReference type="InterPro" id="IPR000014">
    <property type="entry name" value="PAS"/>
</dbReference>
<gene>
    <name evidence="7" type="ORF">SMD27_23755</name>
</gene>
<evidence type="ECO:0000259" key="4">
    <source>
        <dbReference type="PROSITE" id="PS50111"/>
    </source>
</evidence>
<name>A0ABU5EHS1_9PROT</name>
<proteinExistence type="inferred from homology"/>
<comment type="caution">
    <text evidence="7">The sequence shown here is derived from an EMBL/GenBank/DDBJ whole genome shotgun (WGS) entry which is preliminary data.</text>
</comment>
<dbReference type="Pfam" id="PF08447">
    <property type="entry name" value="PAS_3"/>
    <property type="match status" value="1"/>
</dbReference>
<dbReference type="SUPFAM" id="SSF55785">
    <property type="entry name" value="PYP-like sensor domain (PAS domain)"/>
    <property type="match status" value="1"/>
</dbReference>
<reference evidence="7 8" key="1">
    <citation type="journal article" date="2016" name="Antonie Van Leeuwenhoek">
        <title>Dongia soli sp. nov., isolated from soil from Dokdo, Korea.</title>
        <authorList>
            <person name="Kim D.U."/>
            <person name="Lee H."/>
            <person name="Kim H."/>
            <person name="Kim S.G."/>
            <person name="Ka J.O."/>
        </authorList>
    </citation>
    <scope>NUCLEOTIDE SEQUENCE [LARGE SCALE GENOMIC DNA]</scope>
    <source>
        <strain evidence="7 8">D78</strain>
    </source>
</reference>
<evidence type="ECO:0000313" key="7">
    <source>
        <dbReference type="EMBL" id="MDY0885872.1"/>
    </source>
</evidence>
<evidence type="ECO:0000313" key="8">
    <source>
        <dbReference type="Proteomes" id="UP001279642"/>
    </source>
</evidence>
<dbReference type="PRINTS" id="PR00260">
    <property type="entry name" value="CHEMTRNSDUCR"/>
</dbReference>
<dbReference type="InterPro" id="IPR004090">
    <property type="entry name" value="Chemotax_Me-accpt_rcpt"/>
</dbReference>
<dbReference type="PROSITE" id="PS50111">
    <property type="entry name" value="CHEMOTAXIS_TRANSDUC_2"/>
    <property type="match status" value="1"/>
</dbReference>
<dbReference type="PANTHER" id="PTHR32089">
    <property type="entry name" value="METHYL-ACCEPTING CHEMOTAXIS PROTEIN MCPB"/>
    <property type="match status" value="1"/>
</dbReference>
<dbReference type="PROSITE" id="PS50113">
    <property type="entry name" value="PAC"/>
    <property type="match status" value="1"/>
</dbReference>
<dbReference type="Proteomes" id="UP001279642">
    <property type="component" value="Unassembled WGS sequence"/>
</dbReference>
<keyword evidence="8" id="KW-1185">Reference proteome</keyword>
<evidence type="ECO:0000259" key="6">
    <source>
        <dbReference type="PROSITE" id="PS50113"/>
    </source>
</evidence>
<evidence type="ECO:0000256" key="3">
    <source>
        <dbReference type="PROSITE-ProRule" id="PRU00284"/>
    </source>
</evidence>
<organism evidence="7 8">
    <name type="scientific">Dongia soli</name>
    <dbReference type="NCBI Taxonomy" id="600628"/>
    <lineage>
        <taxon>Bacteria</taxon>
        <taxon>Pseudomonadati</taxon>
        <taxon>Pseudomonadota</taxon>
        <taxon>Alphaproteobacteria</taxon>
        <taxon>Rhodospirillales</taxon>
        <taxon>Dongiaceae</taxon>
        <taxon>Dongia</taxon>
    </lineage>
</organism>
<dbReference type="InterPro" id="IPR035965">
    <property type="entry name" value="PAS-like_dom_sf"/>
</dbReference>
<dbReference type="Pfam" id="PF00015">
    <property type="entry name" value="MCPsignal"/>
    <property type="match status" value="1"/>
</dbReference>
<dbReference type="NCBIfam" id="TIGR00229">
    <property type="entry name" value="sensory_box"/>
    <property type="match status" value="1"/>
</dbReference>
<comment type="similarity">
    <text evidence="2">Belongs to the methyl-accepting chemotaxis (MCP) protein family.</text>
</comment>
<protein>
    <submittedName>
        <fullName evidence="7">PAS domain-containing protein</fullName>
    </submittedName>
</protein>
<dbReference type="InterPro" id="IPR013655">
    <property type="entry name" value="PAS_fold_3"/>
</dbReference>
<evidence type="ECO:0000256" key="1">
    <source>
        <dbReference type="ARBA" id="ARBA00023224"/>
    </source>
</evidence>
<sequence>MLDTCGVDPRLEAMLSISSRMNGCLYRCRNDSAYTMLFISDSVLPMTGYPASDFLNNQVRTFTSICHPEDTARVDAAVGHALETRGQWDLDYRLVGRDGQEIWIHETGAGVFGPNGDLQFLEGAITNVTDRKRLESEVQAMLDRIAVISNSIVKDTTTILDVLRALKMLALNARIEAARAGEQGLGFAVVAQEIKSLATLTGESAERITGLMKELHVVLNQQQQSQRH</sequence>
<dbReference type="Gene3D" id="6.10.250.3200">
    <property type="match status" value="1"/>
</dbReference>
<dbReference type="PROSITE" id="PS50112">
    <property type="entry name" value="PAS"/>
    <property type="match status" value="1"/>
</dbReference>